<sequence>MFLSRIQLNPRRRDAWRLLGNPQRMHAAVLAGFPAPPTGDRAGEARVLWRLDEDEDRIYLYVVSPGQPDFAHLAEQAGWPTVERGGSKPYGPFLDGLREGQRWAFRLTANPTRYVPAKEGGRAKRLAHVTVRQQEDWLLEKAGSAGFRVTGAPLASATGPVDVPEVSVTRRTTHRFDRRGARAPVTIGTAQFDGRLEVVDPDALRRAMTTGIGAAKAYGCGLLTLVPV</sequence>
<dbReference type="InterPro" id="IPR010179">
    <property type="entry name" value="CRISPR-assoc_prot_Cse3"/>
</dbReference>
<protein>
    <submittedName>
        <fullName evidence="1">CRISPR-associated protein Cse3</fullName>
    </submittedName>
</protein>
<gene>
    <name evidence="1" type="ORF">N869_07390</name>
</gene>
<dbReference type="SMART" id="SM01101">
    <property type="entry name" value="CRISPR_assoc"/>
    <property type="match status" value="1"/>
</dbReference>
<keyword evidence="2" id="KW-1185">Reference proteome</keyword>
<dbReference type="CDD" id="cd09727">
    <property type="entry name" value="Cas6_I-E"/>
    <property type="match status" value="1"/>
</dbReference>
<comment type="caution">
    <text evidence="1">The sequence shown here is derived from an EMBL/GenBank/DDBJ whole genome shotgun (WGS) entry which is preliminary data.</text>
</comment>
<dbReference type="NCBIfam" id="TIGR01907">
    <property type="entry name" value="casE_Cse3"/>
    <property type="match status" value="1"/>
</dbReference>
<reference evidence="1 2" key="1">
    <citation type="submission" date="2013-08" db="EMBL/GenBank/DDBJ databases">
        <title>Genome sequencing of Cellulomonas bogoriensis 69B4.</title>
        <authorList>
            <person name="Chen F."/>
            <person name="Li Y."/>
            <person name="Wang G."/>
        </authorList>
    </citation>
    <scope>NUCLEOTIDE SEQUENCE [LARGE SCALE GENOMIC DNA]</scope>
    <source>
        <strain evidence="1 2">69B4</strain>
    </source>
</reference>
<dbReference type="Gene3D" id="3.30.70.1200">
    <property type="entry name" value="Crispr-associated protein, domain 1"/>
    <property type="match status" value="1"/>
</dbReference>
<dbReference type="OrthoDB" id="9795689at2"/>
<organism evidence="1 2">
    <name type="scientific">Cellulomonas bogoriensis 69B4 = DSM 16987</name>
    <dbReference type="NCBI Taxonomy" id="1386082"/>
    <lineage>
        <taxon>Bacteria</taxon>
        <taxon>Bacillati</taxon>
        <taxon>Actinomycetota</taxon>
        <taxon>Actinomycetes</taxon>
        <taxon>Micrococcales</taxon>
        <taxon>Cellulomonadaceae</taxon>
        <taxon>Cellulomonas</taxon>
    </lineage>
</organism>
<dbReference type="Pfam" id="PF08798">
    <property type="entry name" value="CRISPR_assoc"/>
    <property type="match status" value="1"/>
</dbReference>
<dbReference type="Gene3D" id="3.30.70.1210">
    <property type="entry name" value="Crispr-associated protein, domain 2"/>
    <property type="match status" value="1"/>
</dbReference>
<dbReference type="EMBL" id="AXCZ01000031">
    <property type="protein sequence ID" value="KGM13635.1"/>
    <property type="molecule type" value="Genomic_DNA"/>
</dbReference>
<dbReference type="RefSeq" id="WP_035058681.1">
    <property type="nucleotide sequence ID" value="NZ_AXCZ01000031.1"/>
</dbReference>
<dbReference type="SUPFAM" id="SSF117987">
    <property type="entry name" value="CRISPR-associated protein"/>
    <property type="match status" value="2"/>
</dbReference>
<dbReference type="AlphaFoldDB" id="A0A0A0C0C7"/>
<evidence type="ECO:0000313" key="2">
    <source>
        <dbReference type="Proteomes" id="UP000054314"/>
    </source>
</evidence>
<proteinExistence type="predicted"/>
<evidence type="ECO:0000313" key="1">
    <source>
        <dbReference type="EMBL" id="KGM13635.1"/>
    </source>
</evidence>
<dbReference type="Proteomes" id="UP000054314">
    <property type="component" value="Unassembled WGS sequence"/>
</dbReference>
<accession>A0A0A0C0C7</accession>
<name>A0A0A0C0C7_9CELL</name>